<dbReference type="Pfam" id="PF03015">
    <property type="entry name" value="Sterile"/>
    <property type="match status" value="1"/>
</dbReference>
<dbReference type="GO" id="GO:0016020">
    <property type="term" value="C:membrane"/>
    <property type="evidence" value="ECO:0007669"/>
    <property type="project" value="UniProtKB-SubCell"/>
</dbReference>
<keyword evidence="10" id="KW-0560">Oxidoreductase</keyword>
<protein>
    <recommendedName>
        <fullName evidence="10">Fatty acyl-CoA reductase</fullName>
        <ecNumber evidence="10">1.2.1.84</ecNumber>
    </recommendedName>
</protein>
<keyword evidence="7 10" id="KW-0443">Lipid metabolism</keyword>
<evidence type="ECO:0000256" key="3">
    <source>
        <dbReference type="ARBA" id="ARBA00022516"/>
    </source>
</evidence>
<comment type="catalytic activity">
    <reaction evidence="9 10">
        <text>a long-chain fatty acyl-CoA + 2 NADPH + 2 H(+) = a long-chain primary fatty alcohol + 2 NADP(+) + CoA</text>
        <dbReference type="Rhea" id="RHEA:52716"/>
        <dbReference type="ChEBI" id="CHEBI:15378"/>
        <dbReference type="ChEBI" id="CHEBI:57287"/>
        <dbReference type="ChEBI" id="CHEBI:57783"/>
        <dbReference type="ChEBI" id="CHEBI:58349"/>
        <dbReference type="ChEBI" id="CHEBI:77396"/>
        <dbReference type="ChEBI" id="CHEBI:83139"/>
        <dbReference type="EC" id="1.2.1.84"/>
    </reaction>
</comment>
<feature type="domain" description="Fatty acyl-CoA reductase C-terminal" evidence="11">
    <location>
        <begin position="362"/>
        <end position="453"/>
    </location>
</feature>
<evidence type="ECO:0000256" key="6">
    <source>
        <dbReference type="ARBA" id="ARBA00022989"/>
    </source>
</evidence>
<comment type="subcellular location">
    <subcellularLocation>
        <location evidence="1">Membrane</location>
        <topology evidence="1">Multi-pass membrane protein</topology>
    </subcellularLocation>
</comment>
<name>A0A5E4NM12_9HEMI</name>
<dbReference type="EMBL" id="CABPRJ010002386">
    <property type="protein sequence ID" value="VVC44765.1"/>
    <property type="molecule type" value="Genomic_DNA"/>
</dbReference>
<evidence type="ECO:0000256" key="4">
    <source>
        <dbReference type="ARBA" id="ARBA00022692"/>
    </source>
</evidence>
<sequence length="516" mass="58971">MKNQSVCEWYNGRSIFLTGGTGYMGKVLVEKLLRECEGVQCIYILCRPKRGFSPLARINQIRKLTVFDRLRTEFPERLKKIVAMEGDLGQPNLGLSAENREILINEVSVVFNGAASLRLEAGMKDAIKYNTTGTKYVLDLAVEMKHLVSFVHLSTAFCHCEYETLDETTYPSPASPQDVMRTVEWMDDYTLEMITPRLLGPHPNCYTYSKRLAESLVTEYAERIPVSIARPSIVTPAFQEPVPGWVDSLNGPVGVIVAGSKGIIRSMLCCADFEAEVVPVDIAINALILIAWKRNAMDDLPTDLAPCYNITKGDIVKMTWGEVLNKGKQLGYEYPFEAGLWYPNGSIRTNKLVHYFIVFWLQIIPAYLIDGIMIMARQKTFMVRVQKRIAVGMEVLQYFTMRKWNFKNKNTQALLDNLSEEEKNKFFIQNINVDLEKYFIHTLLGARQYCMKEPLTSLDRARYHLKLLYWLNMFTQLLFGILLLWLFSNMFGTFKSALDSITSSFSTLPYVESLIP</sequence>
<evidence type="ECO:0000256" key="9">
    <source>
        <dbReference type="ARBA" id="ARBA00052530"/>
    </source>
</evidence>
<evidence type="ECO:0000313" key="13">
    <source>
        <dbReference type="EMBL" id="VVC44765.1"/>
    </source>
</evidence>
<dbReference type="Proteomes" id="UP000325440">
    <property type="component" value="Unassembled WGS sequence"/>
</dbReference>
<keyword evidence="6 10" id="KW-1133">Transmembrane helix</keyword>
<evidence type="ECO:0000259" key="12">
    <source>
        <dbReference type="Pfam" id="PF07993"/>
    </source>
</evidence>
<evidence type="ECO:0000256" key="2">
    <source>
        <dbReference type="ARBA" id="ARBA00005928"/>
    </source>
</evidence>
<accession>A0A5E4NM12</accession>
<keyword evidence="14" id="KW-1185">Reference proteome</keyword>
<dbReference type="GO" id="GO:0102965">
    <property type="term" value="F:alcohol-forming long-chain fatty acyl-CoA reductase activity"/>
    <property type="evidence" value="ECO:0007669"/>
    <property type="project" value="UniProtKB-EC"/>
</dbReference>
<keyword evidence="4 10" id="KW-0812">Transmembrane</keyword>
<dbReference type="SUPFAM" id="SSF51735">
    <property type="entry name" value="NAD(P)-binding Rossmann-fold domains"/>
    <property type="match status" value="1"/>
</dbReference>
<proteinExistence type="inferred from homology"/>
<evidence type="ECO:0000256" key="1">
    <source>
        <dbReference type="ARBA" id="ARBA00004141"/>
    </source>
</evidence>
<dbReference type="GO" id="GO:0035336">
    <property type="term" value="P:long-chain fatty-acyl-CoA metabolic process"/>
    <property type="evidence" value="ECO:0007669"/>
    <property type="project" value="TreeGrafter"/>
</dbReference>
<keyword evidence="3 10" id="KW-0444">Lipid biosynthesis</keyword>
<dbReference type="InterPro" id="IPR033640">
    <property type="entry name" value="FAR_C"/>
</dbReference>
<evidence type="ECO:0000256" key="8">
    <source>
        <dbReference type="ARBA" id="ARBA00023136"/>
    </source>
</evidence>
<comment type="similarity">
    <text evidence="2 10">Belongs to the fatty acyl-CoA reductase family.</text>
</comment>
<dbReference type="InterPro" id="IPR026055">
    <property type="entry name" value="FAR"/>
</dbReference>
<dbReference type="FunFam" id="3.40.50.720:FF:000143">
    <property type="entry name" value="Fatty acyl-CoA reductase"/>
    <property type="match status" value="1"/>
</dbReference>
<comment type="function">
    <text evidence="10">Catalyzes the reduction of fatty acyl-CoA to fatty alcohols.</text>
</comment>
<dbReference type="CDD" id="cd05236">
    <property type="entry name" value="FAR-N_SDR_e"/>
    <property type="match status" value="1"/>
</dbReference>
<keyword evidence="8 10" id="KW-0472">Membrane</keyword>
<dbReference type="GO" id="GO:0080019">
    <property type="term" value="F:alcohol-forming very long-chain fatty acyl-CoA reductase activity"/>
    <property type="evidence" value="ECO:0007669"/>
    <property type="project" value="InterPro"/>
</dbReference>
<keyword evidence="5 10" id="KW-0521">NADP</keyword>
<dbReference type="CDD" id="cd09071">
    <property type="entry name" value="FAR_C"/>
    <property type="match status" value="1"/>
</dbReference>
<evidence type="ECO:0000256" key="7">
    <source>
        <dbReference type="ARBA" id="ARBA00023098"/>
    </source>
</evidence>
<dbReference type="InterPro" id="IPR013120">
    <property type="entry name" value="FAR_NAD-bd"/>
</dbReference>
<dbReference type="PANTHER" id="PTHR11011">
    <property type="entry name" value="MALE STERILITY PROTEIN 2-RELATED"/>
    <property type="match status" value="1"/>
</dbReference>
<feature type="domain" description="Thioester reductase (TE)" evidence="12">
    <location>
        <begin position="17"/>
        <end position="286"/>
    </location>
</feature>
<dbReference type="GO" id="GO:0005777">
    <property type="term" value="C:peroxisome"/>
    <property type="evidence" value="ECO:0007669"/>
    <property type="project" value="TreeGrafter"/>
</dbReference>
<dbReference type="EC" id="1.2.1.84" evidence="10"/>
<dbReference type="OrthoDB" id="429813at2759"/>
<reference evidence="13 14" key="1">
    <citation type="submission" date="2019-08" db="EMBL/GenBank/DDBJ databases">
        <authorList>
            <person name="Alioto T."/>
            <person name="Alioto T."/>
            <person name="Gomez Garrido J."/>
        </authorList>
    </citation>
    <scope>NUCLEOTIDE SEQUENCE [LARGE SCALE GENOMIC DNA]</scope>
</reference>
<evidence type="ECO:0000313" key="14">
    <source>
        <dbReference type="Proteomes" id="UP000325440"/>
    </source>
</evidence>
<dbReference type="AlphaFoldDB" id="A0A5E4NM12"/>
<dbReference type="Pfam" id="PF07993">
    <property type="entry name" value="NAD_binding_4"/>
    <property type="match status" value="1"/>
</dbReference>
<gene>
    <name evidence="13" type="ORF">CINCED_3A013721</name>
</gene>
<evidence type="ECO:0000256" key="5">
    <source>
        <dbReference type="ARBA" id="ARBA00022857"/>
    </source>
</evidence>
<dbReference type="PANTHER" id="PTHR11011:SF12">
    <property type="entry name" value="FATTY ACYL-COA REDUCTASE"/>
    <property type="match status" value="1"/>
</dbReference>
<evidence type="ECO:0000256" key="10">
    <source>
        <dbReference type="RuleBase" id="RU363097"/>
    </source>
</evidence>
<feature type="transmembrane region" description="Helical" evidence="10">
    <location>
        <begin position="352"/>
        <end position="376"/>
    </location>
</feature>
<organism evidence="13 14">
    <name type="scientific">Cinara cedri</name>
    <dbReference type="NCBI Taxonomy" id="506608"/>
    <lineage>
        <taxon>Eukaryota</taxon>
        <taxon>Metazoa</taxon>
        <taxon>Ecdysozoa</taxon>
        <taxon>Arthropoda</taxon>
        <taxon>Hexapoda</taxon>
        <taxon>Insecta</taxon>
        <taxon>Pterygota</taxon>
        <taxon>Neoptera</taxon>
        <taxon>Paraneoptera</taxon>
        <taxon>Hemiptera</taxon>
        <taxon>Sternorrhyncha</taxon>
        <taxon>Aphidomorpha</taxon>
        <taxon>Aphidoidea</taxon>
        <taxon>Aphididae</taxon>
        <taxon>Lachninae</taxon>
        <taxon>Cinara</taxon>
    </lineage>
</organism>
<evidence type="ECO:0000259" key="11">
    <source>
        <dbReference type="Pfam" id="PF03015"/>
    </source>
</evidence>
<dbReference type="Gene3D" id="3.40.50.720">
    <property type="entry name" value="NAD(P)-binding Rossmann-like Domain"/>
    <property type="match status" value="1"/>
</dbReference>
<feature type="transmembrane region" description="Helical" evidence="10">
    <location>
        <begin position="467"/>
        <end position="487"/>
    </location>
</feature>
<dbReference type="InterPro" id="IPR036291">
    <property type="entry name" value="NAD(P)-bd_dom_sf"/>
</dbReference>